<dbReference type="PANTHER" id="PTHR43236:SF1">
    <property type="entry name" value="BLL7220 PROTEIN"/>
    <property type="match status" value="1"/>
</dbReference>
<sequence>MARFNIENKVSIEMSRLTSSRHKRFGYGEILLSIDNTPVWSSGHEPNTVPLKWNWLGLLSFLASNWSWIFTEQNIPFAVPPESIPTYWNGEFQKIRNLIFSKDHSTPEKESNLKSFFLRHDLSESVPGIEIPSVFILRTGKNLIFSAEQRQTIVDLHKAYSFFENVGNEIVSWIKDINDRNIKSILNAWKNKDDNSRKIINDKLYLIASMNQYDFNYLSNSNQDYWELEWVDHILIESEIFAAARLSSGYVTLEQQRNILNLIKSSGHIDSKLLEAATTEIGWIHWGRAPYRQGYTIAAKLREYLKVTHDTPVNPDDLLKSWNIPIHEHVFGGTSLEAVACWGKKHGPIIILNTAEGNKCSHSHGRLFTLAHEICHLLVDRNSTLDVCEVLGGATPKFFEKRANAFAAELLFPQTLAMRLVRDSEEQIGTLVGGWSNEYNVTKENISWQILNNESTRTLLESDEATYLKQLTSMPEEND</sequence>
<evidence type="ECO:0000313" key="2">
    <source>
        <dbReference type="EMBL" id="AGW13838.1"/>
    </source>
</evidence>
<evidence type="ECO:0000313" key="3">
    <source>
        <dbReference type="Proteomes" id="UP000016587"/>
    </source>
</evidence>
<dbReference type="HOGENOM" id="CLU_569537_0_0_7"/>
<dbReference type="Pfam" id="PF06114">
    <property type="entry name" value="Peptidase_M78"/>
    <property type="match status" value="1"/>
</dbReference>
<dbReference type="InterPro" id="IPR052345">
    <property type="entry name" value="Rad_response_metalloprotease"/>
</dbReference>
<dbReference type="InterPro" id="IPR010359">
    <property type="entry name" value="IrrE_HExxH"/>
</dbReference>
<dbReference type="STRING" id="1121448.DGI_2070"/>
<reference evidence="3" key="2">
    <citation type="submission" date="2013-07" db="EMBL/GenBank/DDBJ databases">
        <authorList>
            <person name="Morais-Silva F.O."/>
            <person name="Rezende A.M."/>
            <person name="Pimentel C."/>
            <person name="Resende D.M."/>
            <person name="Santos C.I."/>
            <person name="Clemente C."/>
            <person name="de Oliveira L.M."/>
            <person name="da Silva S.M."/>
            <person name="Costa D.A."/>
            <person name="Varela-Raposo A."/>
            <person name="Horacio E.C.A."/>
            <person name="Matos M."/>
            <person name="Flores O."/>
            <person name="Ruiz J.C."/>
            <person name="Rodrigues-Pousada C."/>
        </authorList>
    </citation>
    <scope>NUCLEOTIDE SEQUENCE [LARGE SCALE GENOMIC DNA]</scope>
    <source>
        <strain evidence="3">ATCC 19364 / DSM 1382 / NCIMB 9332 / VKM B-1759</strain>
    </source>
</reference>
<dbReference type="Gene3D" id="1.10.10.2910">
    <property type="match status" value="1"/>
</dbReference>
<evidence type="ECO:0000259" key="1">
    <source>
        <dbReference type="Pfam" id="PF06114"/>
    </source>
</evidence>
<feature type="domain" description="IrrE N-terminal-like" evidence="1">
    <location>
        <begin position="358"/>
        <end position="444"/>
    </location>
</feature>
<dbReference type="RefSeq" id="WP_021760751.1">
    <property type="nucleotide sequence ID" value="NC_022444.1"/>
</dbReference>
<dbReference type="OrthoDB" id="5497105at2"/>
<name>T2GC04_MEGG1</name>
<dbReference type="PATRIC" id="fig|1121448.10.peg.2024"/>
<accession>T2GC04</accession>
<organism evidence="2 3">
    <name type="scientific">Megalodesulfovibrio gigas (strain ATCC 19364 / DSM 1382 / NCIMB 9332 / VKM B-1759)</name>
    <name type="common">Desulfovibrio gigas</name>
    <dbReference type="NCBI Taxonomy" id="1121448"/>
    <lineage>
        <taxon>Bacteria</taxon>
        <taxon>Pseudomonadati</taxon>
        <taxon>Thermodesulfobacteriota</taxon>
        <taxon>Desulfovibrionia</taxon>
        <taxon>Desulfovibrionales</taxon>
        <taxon>Desulfovibrionaceae</taxon>
        <taxon>Megalodesulfovibrio</taxon>
    </lineage>
</organism>
<gene>
    <name evidence="2" type="ORF">DGI_2070</name>
</gene>
<protein>
    <recommendedName>
        <fullName evidence="1">IrrE N-terminal-like domain-containing protein</fullName>
    </recommendedName>
</protein>
<proteinExistence type="predicted"/>
<dbReference type="Proteomes" id="UP000016587">
    <property type="component" value="Chromosome"/>
</dbReference>
<dbReference type="PANTHER" id="PTHR43236">
    <property type="entry name" value="ANTITOXIN HIGA1"/>
    <property type="match status" value="1"/>
</dbReference>
<dbReference type="AlphaFoldDB" id="T2GC04"/>
<keyword evidence="3" id="KW-1185">Reference proteome</keyword>
<dbReference type="EMBL" id="CP006585">
    <property type="protein sequence ID" value="AGW13838.1"/>
    <property type="molecule type" value="Genomic_DNA"/>
</dbReference>
<dbReference type="eggNOG" id="COG2856">
    <property type="taxonomic scope" value="Bacteria"/>
</dbReference>
<reference evidence="2 3" key="1">
    <citation type="journal article" date="2013" name="J. Bacteriol.">
        <title>Roles of HynAB and Ech, the only two hydrogenases found in the model sulfate reducer Desulfovibrio gigas.</title>
        <authorList>
            <person name="Morais-Silva F.O."/>
            <person name="Santos C.I."/>
            <person name="Rodrigues R."/>
            <person name="Pereira I.A."/>
            <person name="Rodrigues-Pousada C."/>
        </authorList>
    </citation>
    <scope>NUCLEOTIDE SEQUENCE [LARGE SCALE GENOMIC DNA]</scope>
    <source>
        <strain evidence="3">ATCC 19364 / DSM 1382 / NCIMB 9332 / VKM B-1759</strain>
    </source>
</reference>
<dbReference type="KEGG" id="dgg:DGI_2070"/>